<accession>A0A2B7WGK2</accession>
<gene>
    <name evidence="2" type="ORF">AJ79_09959</name>
</gene>
<dbReference type="EMBL" id="PDNB01000327">
    <property type="protein sequence ID" value="PGG95600.1"/>
    <property type="molecule type" value="Genomic_DNA"/>
</dbReference>
<name>A0A2B7WGK2_9EURO</name>
<dbReference type="AlphaFoldDB" id="A0A2B7WGK2"/>
<keyword evidence="3" id="KW-1185">Reference proteome</keyword>
<comment type="caution">
    <text evidence="2">The sequence shown here is derived from an EMBL/GenBank/DDBJ whole genome shotgun (WGS) entry which is preliminary data.</text>
</comment>
<evidence type="ECO:0000256" key="1">
    <source>
        <dbReference type="SAM" id="MobiDB-lite"/>
    </source>
</evidence>
<feature type="compositionally biased region" description="Polar residues" evidence="1">
    <location>
        <begin position="52"/>
        <end position="67"/>
    </location>
</feature>
<feature type="compositionally biased region" description="Polar residues" evidence="1">
    <location>
        <begin position="22"/>
        <end position="43"/>
    </location>
</feature>
<feature type="compositionally biased region" description="Polar residues" evidence="1">
    <location>
        <begin position="75"/>
        <end position="87"/>
    </location>
</feature>
<evidence type="ECO:0000313" key="3">
    <source>
        <dbReference type="Proteomes" id="UP000223968"/>
    </source>
</evidence>
<organism evidence="2 3">
    <name type="scientific">Helicocarpus griseus UAMH5409</name>
    <dbReference type="NCBI Taxonomy" id="1447875"/>
    <lineage>
        <taxon>Eukaryota</taxon>
        <taxon>Fungi</taxon>
        <taxon>Dikarya</taxon>
        <taxon>Ascomycota</taxon>
        <taxon>Pezizomycotina</taxon>
        <taxon>Eurotiomycetes</taxon>
        <taxon>Eurotiomycetidae</taxon>
        <taxon>Onygenales</taxon>
        <taxon>Ajellomycetaceae</taxon>
        <taxon>Helicocarpus</taxon>
    </lineage>
</organism>
<protein>
    <submittedName>
        <fullName evidence="2">Uncharacterized protein</fullName>
    </submittedName>
</protein>
<sequence length="177" mass="19448">MNSSVQSEKPLKADRPGKNIIANPTVTTRVPYQQPQQLVTDARSSIEEKSTKQPSAQCESEAPQSYEAQIRPQYQHPNNETRTSNAPATRPPDLPRLTVGNSNTSGAIPYPAPHWQTTEIVHAANNDPSANLPSFVSPITSRHPVDYPQIQSEFVMVVPGIGCNSNQTGKRRILQIN</sequence>
<reference evidence="2 3" key="1">
    <citation type="submission" date="2017-10" db="EMBL/GenBank/DDBJ databases">
        <title>Comparative genomics in systemic dimorphic fungi from Ajellomycetaceae.</title>
        <authorList>
            <person name="Munoz J.F."/>
            <person name="Mcewen J.G."/>
            <person name="Clay O.K."/>
            <person name="Cuomo C.A."/>
        </authorList>
    </citation>
    <scope>NUCLEOTIDE SEQUENCE [LARGE SCALE GENOMIC DNA]</scope>
    <source>
        <strain evidence="2 3">UAMH5409</strain>
    </source>
</reference>
<feature type="region of interest" description="Disordered" evidence="1">
    <location>
        <begin position="1"/>
        <end position="100"/>
    </location>
</feature>
<proteinExistence type="predicted"/>
<evidence type="ECO:0000313" key="2">
    <source>
        <dbReference type="EMBL" id="PGG95600.1"/>
    </source>
</evidence>
<dbReference type="Proteomes" id="UP000223968">
    <property type="component" value="Unassembled WGS sequence"/>
</dbReference>